<organism evidence="1">
    <name type="scientific">Brassica napus</name>
    <name type="common">Rape</name>
    <dbReference type="NCBI Taxonomy" id="3708"/>
    <lineage>
        <taxon>Eukaryota</taxon>
        <taxon>Viridiplantae</taxon>
        <taxon>Streptophyta</taxon>
        <taxon>Embryophyta</taxon>
        <taxon>Tracheophyta</taxon>
        <taxon>Spermatophyta</taxon>
        <taxon>Magnoliopsida</taxon>
        <taxon>eudicotyledons</taxon>
        <taxon>Gunneridae</taxon>
        <taxon>Pentapetalae</taxon>
        <taxon>rosids</taxon>
        <taxon>malvids</taxon>
        <taxon>Brassicales</taxon>
        <taxon>Brassicaceae</taxon>
        <taxon>Brassiceae</taxon>
        <taxon>Brassica</taxon>
    </lineage>
</organism>
<dbReference type="PANTHER" id="PTHR31901:SF80">
    <property type="entry name" value="(RAPE) HYPOTHETICAL PROTEIN"/>
    <property type="match status" value="1"/>
</dbReference>
<dbReference type="Pfam" id="PF03321">
    <property type="entry name" value="GH3"/>
    <property type="match status" value="1"/>
</dbReference>
<accession>A0A816JV09</accession>
<dbReference type="AlphaFoldDB" id="A0A816JV09"/>
<protein>
    <submittedName>
        <fullName evidence="1">(rape) hypothetical protein</fullName>
    </submittedName>
</protein>
<dbReference type="EMBL" id="HG994368">
    <property type="protein sequence ID" value="CAF1863202.1"/>
    <property type="molecule type" value="Genomic_DNA"/>
</dbReference>
<reference evidence="1" key="1">
    <citation type="submission" date="2021-01" db="EMBL/GenBank/DDBJ databases">
        <authorList>
            <consortium name="Genoscope - CEA"/>
            <person name="William W."/>
        </authorList>
    </citation>
    <scope>NUCLEOTIDE SEQUENCE</scope>
</reference>
<sequence>MRSKYKKTCWKRYSEVARTQSNLDAFSTGAELFKKNVPVVTYEDVKPYMERVANGEPSDVISGEPITQFFIRYTL</sequence>
<dbReference type="PANTHER" id="PTHR31901">
    <property type="entry name" value="GH3 DOMAIN-CONTAINING PROTEIN"/>
    <property type="match status" value="1"/>
</dbReference>
<name>A0A816JV09_BRANA</name>
<evidence type="ECO:0000313" key="1">
    <source>
        <dbReference type="EMBL" id="CAF1863202.1"/>
    </source>
</evidence>
<dbReference type="InterPro" id="IPR004993">
    <property type="entry name" value="GH3"/>
</dbReference>
<proteinExistence type="predicted"/>
<dbReference type="Proteomes" id="UP001295469">
    <property type="component" value="Chromosome C04"/>
</dbReference>
<gene>
    <name evidence="1" type="ORF">DARMORV10_C04P57060.1</name>
</gene>